<sequence>MAAIQVESPGVYDESLHDQEDLVYPCKGCGEILEEGKAFELGKIMHGVVYHWQWLTVEQLAIDGT</sequence>
<dbReference type="InParanoid" id="A0A1Z5T910"/>
<name>A0A1Z5T910_HORWE</name>
<reference evidence="1 2" key="1">
    <citation type="submission" date="2017-01" db="EMBL/GenBank/DDBJ databases">
        <title>The recent genome duplication of the halophilic yeast Hortaea werneckii: insights from long-read sequencing.</title>
        <authorList>
            <person name="Sinha S."/>
            <person name="Flibotte S."/>
            <person name="Neira M."/>
            <person name="Lenassi M."/>
            <person name="Gostincar C."/>
            <person name="Stajich J.E."/>
            <person name="Nislow C.E."/>
        </authorList>
    </citation>
    <scope>NUCLEOTIDE SEQUENCE [LARGE SCALE GENOMIC DNA]</scope>
    <source>
        <strain evidence="1 2">EXF-2000</strain>
    </source>
</reference>
<dbReference type="STRING" id="1157616.A0A1Z5T910"/>
<evidence type="ECO:0000313" key="2">
    <source>
        <dbReference type="Proteomes" id="UP000194280"/>
    </source>
</evidence>
<evidence type="ECO:0000313" key="1">
    <source>
        <dbReference type="EMBL" id="OTA32514.1"/>
    </source>
</evidence>
<dbReference type="VEuPathDB" id="FungiDB:BTJ68_08293"/>
<keyword evidence="2" id="KW-1185">Reference proteome</keyword>
<organism evidence="1 2">
    <name type="scientific">Hortaea werneckii EXF-2000</name>
    <dbReference type="NCBI Taxonomy" id="1157616"/>
    <lineage>
        <taxon>Eukaryota</taxon>
        <taxon>Fungi</taxon>
        <taxon>Dikarya</taxon>
        <taxon>Ascomycota</taxon>
        <taxon>Pezizomycotina</taxon>
        <taxon>Dothideomycetes</taxon>
        <taxon>Dothideomycetidae</taxon>
        <taxon>Mycosphaerellales</taxon>
        <taxon>Teratosphaeriaceae</taxon>
        <taxon>Hortaea</taxon>
    </lineage>
</organism>
<gene>
    <name evidence="1" type="ORF">BTJ68_08293</name>
</gene>
<dbReference type="Proteomes" id="UP000194280">
    <property type="component" value="Unassembled WGS sequence"/>
</dbReference>
<dbReference type="AlphaFoldDB" id="A0A1Z5T910"/>
<proteinExistence type="predicted"/>
<protein>
    <submittedName>
        <fullName evidence="1">Uncharacterized protein</fullName>
    </submittedName>
</protein>
<accession>A0A1Z5T910</accession>
<dbReference type="EMBL" id="MUNK01000092">
    <property type="protein sequence ID" value="OTA32514.1"/>
    <property type="molecule type" value="Genomic_DNA"/>
</dbReference>
<comment type="caution">
    <text evidence="1">The sequence shown here is derived from an EMBL/GenBank/DDBJ whole genome shotgun (WGS) entry which is preliminary data.</text>
</comment>